<dbReference type="EMBL" id="NTFS01000026">
    <property type="protein sequence ID" value="PAX60013.1"/>
    <property type="molecule type" value="Genomic_DNA"/>
</dbReference>
<protein>
    <submittedName>
        <fullName evidence="3">Glycosyltransferase family 1 protein</fullName>
    </submittedName>
</protein>
<dbReference type="OrthoDB" id="516698at2"/>
<dbReference type="InterPro" id="IPR001296">
    <property type="entry name" value="Glyco_trans_1"/>
</dbReference>
<sequence>MKKILMVTTIPATLKGFLLPFARHFRNRGWQVDAMASGVSTCATCQELFDQVWEVEWSRNPLDPRNLMTTPNVIQDVVRQEHYDIVHVHTPVAAFVTRYALRNLRKQLRTRVIYTAHGFHFHPGGKALKNSLFLALEKFAGSWNDYLVVINRDDEQAAKRYWLNPPERVRYMPGIGVDAEYYNPNAISTPDVERVRQEMGINADTSLFLSVAEFNPGKRHRDIIHALAKLNRDNICIAFAGTGPLMGAMQQLASELGVENQVKFLGFRKDITTLICASVATILASEREGLPRSIMESLCLEVPVIGAEIRGIRDLVTQDCGYLFPVGDIQALADSIAMIADNPQKAQIMGKKGRDRMAAFELRQVIDLHEKLYTEALSA</sequence>
<dbReference type="Proteomes" id="UP000218238">
    <property type="component" value="Unassembled WGS sequence"/>
</dbReference>
<evidence type="ECO:0000313" key="4">
    <source>
        <dbReference type="Proteomes" id="UP000218238"/>
    </source>
</evidence>
<dbReference type="GO" id="GO:0016757">
    <property type="term" value="F:glycosyltransferase activity"/>
    <property type="evidence" value="ECO:0007669"/>
    <property type="project" value="InterPro"/>
</dbReference>
<gene>
    <name evidence="3" type="ORF">CK510_04130</name>
</gene>
<dbReference type="Gene3D" id="3.40.50.2000">
    <property type="entry name" value="Glycogen Phosphorylase B"/>
    <property type="match status" value="2"/>
</dbReference>
<proteinExistence type="predicted"/>
<reference evidence="3 4" key="1">
    <citation type="submission" date="2017-08" db="EMBL/GenBank/DDBJ databases">
        <title>Draft genome sequence of filamentous cyanobacterium Calothrix elsteri CCALA 953.</title>
        <authorList>
            <person name="Gagunashvili A.N."/>
            <person name="Elster J."/>
            <person name="Andresson O.S."/>
        </authorList>
    </citation>
    <scope>NUCLEOTIDE SEQUENCE [LARGE SCALE GENOMIC DNA]</scope>
    <source>
        <strain evidence="3 4">CCALA 953</strain>
    </source>
</reference>
<organism evidence="3 4">
    <name type="scientific">Brunnivagina elsteri CCALA 953</name>
    <dbReference type="NCBI Taxonomy" id="987040"/>
    <lineage>
        <taxon>Bacteria</taxon>
        <taxon>Bacillati</taxon>
        <taxon>Cyanobacteriota</taxon>
        <taxon>Cyanophyceae</taxon>
        <taxon>Nostocales</taxon>
        <taxon>Calotrichaceae</taxon>
        <taxon>Brunnivagina</taxon>
    </lineage>
</organism>
<dbReference type="RefSeq" id="WP_095720485.1">
    <property type="nucleotide sequence ID" value="NZ_NTFS01000026.1"/>
</dbReference>
<dbReference type="InterPro" id="IPR028098">
    <property type="entry name" value="Glyco_trans_4-like_N"/>
</dbReference>
<dbReference type="PANTHER" id="PTHR12526">
    <property type="entry name" value="GLYCOSYLTRANSFERASE"/>
    <property type="match status" value="1"/>
</dbReference>
<comment type="caution">
    <text evidence="3">The sequence shown here is derived from an EMBL/GenBank/DDBJ whole genome shotgun (WGS) entry which is preliminary data.</text>
</comment>
<dbReference type="AlphaFoldDB" id="A0A2A2TNI5"/>
<dbReference type="Pfam" id="PF13439">
    <property type="entry name" value="Glyco_transf_4"/>
    <property type="match status" value="1"/>
</dbReference>
<feature type="domain" description="Glycosyl transferase family 1" evidence="1">
    <location>
        <begin position="193"/>
        <end position="355"/>
    </location>
</feature>
<evidence type="ECO:0000313" key="3">
    <source>
        <dbReference type="EMBL" id="PAX60013.1"/>
    </source>
</evidence>
<dbReference type="Pfam" id="PF00534">
    <property type="entry name" value="Glycos_transf_1"/>
    <property type="match status" value="1"/>
</dbReference>
<evidence type="ECO:0000259" key="1">
    <source>
        <dbReference type="Pfam" id="PF00534"/>
    </source>
</evidence>
<dbReference type="CDD" id="cd03808">
    <property type="entry name" value="GT4_CapM-like"/>
    <property type="match status" value="1"/>
</dbReference>
<accession>A0A2A2TNI5</accession>
<dbReference type="PANTHER" id="PTHR12526:SF630">
    <property type="entry name" value="GLYCOSYLTRANSFERASE"/>
    <property type="match status" value="1"/>
</dbReference>
<evidence type="ECO:0000259" key="2">
    <source>
        <dbReference type="Pfam" id="PF13439"/>
    </source>
</evidence>
<feature type="domain" description="Glycosyltransferase subfamily 4-like N-terminal" evidence="2">
    <location>
        <begin position="21"/>
        <end position="173"/>
    </location>
</feature>
<keyword evidence="3" id="KW-0808">Transferase</keyword>
<dbReference type="SUPFAM" id="SSF53756">
    <property type="entry name" value="UDP-Glycosyltransferase/glycogen phosphorylase"/>
    <property type="match status" value="1"/>
</dbReference>
<name>A0A2A2TNI5_9CYAN</name>
<keyword evidence="4" id="KW-1185">Reference proteome</keyword>